<gene>
    <name evidence="1" type="ORF">ZOSMA_41G00550</name>
</gene>
<comment type="caution">
    <text evidence="1">The sequence shown here is derived from an EMBL/GenBank/DDBJ whole genome shotgun (WGS) entry which is preliminary data.</text>
</comment>
<reference evidence="2" key="1">
    <citation type="journal article" date="2016" name="Nature">
        <title>The genome of the seagrass Zostera marina reveals angiosperm adaptation to the sea.</title>
        <authorList>
            <person name="Olsen J.L."/>
            <person name="Rouze P."/>
            <person name="Verhelst B."/>
            <person name="Lin Y.-C."/>
            <person name="Bayer T."/>
            <person name="Collen J."/>
            <person name="Dattolo E."/>
            <person name="De Paoli E."/>
            <person name="Dittami S."/>
            <person name="Maumus F."/>
            <person name="Michel G."/>
            <person name="Kersting A."/>
            <person name="Lauritano C."/>
            <person name="Lohaus R."/>
            <person name="Toepel M."/>
            <person name="Tonon T."/>
            <person name="Vanneste K."/>
            <person name="Amirebrahimi M."/>
            <person name="Brakel J."/>
            <person name="Bostroem C."/>
            <person name="Chovatia M."/>
            <person name="Grimwood J."/>
            <person name="Jenkins J.W."/>
            <person name="Jueterbock A."/>
            <person name="Mraz A."/>
            <person name="Stam W.T."/>
            <person name="Tice H."/>
            <person name="Bornberg-Bauer E."/>
            <person name="Green P.J."/>
            <person name="Pearson G.A."/>
            <person name="Procaccini G."/>
            <person name="Duarte C.M."/>
            <person name="Schmutz J."/>
            <person name="Reusch T.B.H."/>
            <person name="Van de Peer Y."/>
        </authorList>
    </citation>
    <scope>NUCLEOTIDE SEQUENCE [LARGE SCALE GENOMIC DNA]</scope>
    <source>
        <strain evidence="2">cv. Finnish</strain>
    </source>
</reference>
<protein>
    <submittedName>
        <fullName evidence="1">Uncharacterized protein</fullName>
    </submittedName>
</protein>
<name>A0A0K9P2D9_ZOSMR</name>
<evidence type="ECO:0000313" key="1">
    <source>
        <dbReference type="EMBL" id="KMZ63211.1"/>
    </source>
</evidence>
<accession>A0A0K9P2D9</accession>
<keyword evidence="2" id="KW-1185">Reference proteome</keyword>
<evidence type="ECO:0000313" key="2">
    <source>
        <dbReference type="Proteomes" id="UP000036987"/>
    </source>
</evidence>
<organism evidence="1 2">
    <name type="scientific">Zostera marina</name>
    <name type="common">Eelgrass</name>
    <dbReference type="NCBI Taxonomy" id="29655"/>
    <lineage>
        <taxon>Eukaryota</taxon>
        <taxon>Viridiplantae</taxon>
        <taxon>Streptophyta</taxon>
        <taxon>Embryophyta</taxon>
        <taxon>Tracheophyta</taxon>
        <taxon>Spermatophyta</taxon>
        <taxon>Magnoliopsida</taxon>
        <taxon>Liliopsida</taxon>
        <taxon>Zosteraceae</taxon>
        <taxon>Zostera</taxon>
    </lineage>
</organism>
<proteinExistence type="predicted"/>
<sequence length="77" mass="9098">MNSTELMLVADVPYCDCETLAVRQIACRRENDDDHDKTELTDLKYQTCCLQRTLVSRLQLMDISLSFGRFRKMWPEH</sequence>
<dbReference type="EMBL" id="LFYR01001258">
    <property type="protein sequence ID" value="KMZ63211.1"/>
    <property type="molecule type" value="Genomic_DNA"/>
</dbReference>
<dbReference type="AlphaFoldDB" id="A0A0K9P2D9"/>
<dbReference type="Proteomes" id="UP000036987">
    <property type="component" value="Unassembled WGS sequence"/>
</dbReference>